<dbReference type="InterPro" id="IPR014729">
    <property type="entry name" value="Rossmann-like_a/b/a_fold"/>
</dbReference>
<dbReference type="Gene3D" id="1.10.240.10">
    <property type="entry name" value="Tyrosyl-Transfer RNA Synthetase"/>
    <property type="match status" value="1"/>
</dbReference>
<evidence type="ECO:0000256" key="1">
    <source>
        <dbReference type="ARBA" id="ARBA00005594"/>
    </source>
</evidence>
<dbReference type="PANTHER" id="PTHR43766:SF1">
    <property type="entry name" value="TRYPTOPHAN--TRNA LIGASE, MITOCHONDRIAL"/>
    <property type="match status" value="1"/>
</dbReference>
<dbReference type="InterPro" id="IPR050203">
    <property type="entry name" value="Trp-tRNA_synthetase"/>
</dbReference>
<dbReference type="InterPro" id="IPR002306">
    <property type="entry name" value="Trp-tRNA-ligase"/>
</dbReference>
<dbReference type="CDD" id="cd00806">
    <property type="entry name" value="TrpRS_core"/>
    <property type="match status" value="1"/>
</dbReference>
<dbReference type="NCBIfam" id="TIGR00233">
    <property type="entry name" value="trpS"/>
    <property type="match status" value="1"/>
</dbReference>
<evidence type="ECO:0000256" key="2">
    <source>
        <dbReference type="ARBA" id="ARBA00013161"/>
    </source>
</evidence>
<evidence type="ECO:0000256" key="9">
    <source>
        <dbReference type="RuleBase" id="RU363036"/>
    </source>
</evidence>
<dbReference type="GO" id="GO:0005829">
    <property type="term" value="C:cytosol"/>
    <property type="evidence" value="ECO:0007669"/>
    <property type="project" value="TreeGrafter"/>
</dbReference>
<evidence type="ECO:0000256" key="8">
    <source>
        <dbReference type="NCBIfam" id="TIGR00233"/>
    </source>
</evidence>
<reference evidence="10 11" key="1">
    <citation type="submission" date="2021-01" db="EMBL/GenBank/DDBJ databases">
        <title>Whole genome shotgun sequence of Catellatospora chokoriensis NBRC 107358.</title>
        <authorList>
            <person name="Komaki H."/>
            <person name="Tamura T."/>
        </authorList>
    </citation>
    <scope>NUCLEOTIDE SEQUENCE [LARGE SCALE GENOMIC DNA]</scope>
    <source>
        <strain evidence="10 11">NBRC 107358</strain>
    </source>
</reference>
<sequence>MTIAPTRTRARRLSACKPTGRLQLGNLFGMILPLVAGQDDSETVTMLADLHSLTVEHDPTAVRGRTLEQAAVLLAAGVDPRRCTLYVQSHLPEHTQLHYLLECATGYGEAQRMVAFKEKAGRGEQVRLSLLTYPVLMAADILLHDTEQVPVGDDQLQHVELARTVANRFNGRYGPVFTVPTAVPAPVAARVMDLADPTAKMGKTNVVSAGVISILDEPDVVRRKVMRAVTDSGSTVRHDRERQPGVTNLLEIYQACTGTTGHFSSYGQLKRETAEAVVAVLTPIQERYEALRRRPETVEAALAEGARRARPRAAATLRRAGEAIGLVSS</sequence>
<dbReference type="EC" id="6.1.1.2" evidence="2 8"/>
<dbReference type="RefSeq" id="WP_191841173.1">
    <property type="nucleotide sequence ID" value="NZ_BAAALB010000014.1"/>
</dbReference>
<dbReference type="PANTHER" id="PTHR43766">
    <property type="entry name" value="TRYPTOPHAN--TRNA LIGASE, MITOCHONDRIAL"/>
    <property type="match status" value="1"/>
</dbReference>
<evidence type="ECO:0000256" key="3">
    <source>
        <dbReference type="ARBA" id="ARBA00022598"/>
    </source>
</evidence>
<keyword evidence="6 9" id="KW-0648">Protein biosynthesis</keyword>
<dbReference type="SUPFAM" id="SSF52374">
    <property type="entry name" value="Nucleotidylyl transferase"/>
    <property type="match status" value="1"/>
</dbReference>
<evidence type="ECO:0000256" key="6">
    <source>
        <dbReference type="ARBA" id="ARBA00022917"/>
    </source>
</evidence>
<evidence type="ECO:0000256" key="4">
    <source>
        <dbReference type="ARBA" id="ARBA00022741"/>
    </source>
</evidence>
<dbReference type="EMBL" id="BONG01000004">
    <property type="protein sequence ID" value="GIF87601.1"/>
    <property type="molecule type" value="Genomic_DNA"/>
</dbReference>
<proteinExistence type="inferred from homology"/>
<dbReference type="InterPro" id="IPR002305">
    <property type="entry name" value="aa-tRNA-synth_Ic"/>
</dbReference>
<comment type="similarity">
    <text evidence="1 9">Belongs to the class-I aminoacyl-tRNA synthetase family.</text>
</comment>
<dbReference type="GO" id="GO:0006436">
    <property type="term" value="P:tryptophanyl-tRNA aminoacylation"/>
    <property type="evidence" value="ECO:0007669"/>
    <property type="project" value="UniProtKB-UniRule"/>
</dbReference>
<name>A0A8J3JV26_9ACTN</name>
<dbReference type="Pfam" id="PF00579">
    <property type="entry name" value="tRNA-synt_1b"/>
    <property type="match status" value="1"/>
</dbReference>
<dbReference type="Gene3D" id="3.40.50.620">
    <property type="entry name" value="HUPs"/>
    <property type="match status" value="1"/>
</dbReference>
<dbReference type="GO" id="GO:0004830">
    <property type="term" value="F:tryptophan-tRNA ligase activity"/>
    <property type="evidence" value="ECO:0007669"/>
    <property type="project" value="UniProtKB-UniRule"/>
</dbReference>
<keyword evidence="4 9" id="KW-0547">Nucleotide-binding</keyword>
<comment type="caution">
    <text evidence="10">The sequence shown here is derived from an EMBL/GenBank/DDBJ whole genome shotgun (WGS) entry which is preliminary data.</text>
</comment>
<keyword evidence="11" id="KW-1185">Reference proteome</keyword>
<evidence type="ECO:0000256" key="7">
    <source>
        <dbReference type="ARBA" id="ARBA00023146"/>
    </source>
</evidence>
<evidence type="ECO:0000256" key="5">
    <source>
        <dbReference type="ARBA" id="ARBA00022840"/>
    </source>
</evidence>
<organism evidence="10 11">
    <name type="scientific">Catellatospora chokoriensis</name>
    <dbReference type="NCBI Taxonomy" id="310353"/>
    <lineage>
        <taxon>Bacteria</taxon>
        <taxon>Bacillati</taxon>
        <taxon>Actinomycetota</taxon>
        <taxon>Actinomycetes</taxon>
        <taxon>Micromonosporales</taxon>
        <taxon>Micromonosporaceae</taxon>
        <taxon>Catellatospora</taxon>
    </lineage>
</organism>
<dbReference type="AlphaFoldDB" id="A0A8J3JV26"/>
<dbReference type="PRINTS" id="PR01039">
    <property type="entry name" value="TRNASYNTHTRP"/>
</dbReference>
<gene>
    <name evidence="10" type="primary">trpS1</name>
    <name evidence="10" type="ORF">Cch02nite_10450</name>
</gene>
<accession>A0A8J3JV26</accession>
<keyword evidence="3 9" id="KW-0436">Ligase</keyword>
<keyword evidence="7 9" id="KW-0030">Aminoacyl-tRNA synthetase</keyword>
<evidence type="ECO:0000313" key="11">
    <source>
        <dbReference type="Proteomes" id="UP000619293"/>
    </source>
</evidence>
<keyword evidence="5 9" id="KW-0067">ATP-binding</keyword>
<dbReference type="GO" id="GO:0005524">
    <property type="term" value="F:ATP binding"/>
    <property type="evidence" value="ECO:0007669"/>
    <property type="project" value="UniProtKB-KW"/>
</dbReference>
<protein>
    <recommendedName>
        <fullName evidence="2 8">Tryptophan--tRNA ligase</fullName>
        <ecNumber evidence="2 8">6.1.1.2</ecNumber>
    </recommendedName>
</protein>
<evidence type="ECO:0000313" key="10">
    <source>
        <dbReference type="EMBL" id="GIF87601.1"/>
    </source>
</evidence>
<dbReference type="Proteomes" id="UP000619293">
    <property type="component" value="Unassembled WGS sequence"/>
</dbReference>